<accession>A0ABW6AQM9</accession>
<name>A0ABW6AQM9_9BACT</name>
<dbReference type="InterPro" id="IPR043749">
    <property type="entry name" value="DUF5694"/>
</dbReference>
<dbReference type="Pfam" id="PF18950">
    <property type="entry name" value="DUF5694"/>
    <property type="match status" value="1"/>
</dbReference>
<sequence length="271" mass="30926">MPFLRYFSFLCLTTLLTQWTMAQPKKQLVLLGTYHFANPGLDIVKVTTDNVLSERRQAEIKAVVERLKAYQPDQLFIEYLPTEQAHIDSLYQQYRQGKLRNRTDEVIQLAFRLADALNLPPGQIHCVDSPGDFPYDSLVQVAQATGQQAVLAQLQTQMETFSRWFDGYLPTHTVSEILNVMNTTQFQQVDLNTYSGVLNQIGTSENAVGSYITGEWWKRNLRIQSNILRVMAGEKARKGLVIFGAGHVWVLNQLFTLDPHYNLIPVAKILH</sequence>
<feature type="chain" id="PRO_5046126774" evidence="1">
    <location>
        <begin position="23"/>
        <end position="271"/>
    </location>
</feature>
<reference evidence="3" key="1">
    <citation type="journal article" date="2019" name="Int. J. Syst. Evol. Microbiol.">
        <title>The Global Catalogue of Microorganisms (GCM) 10K type strain sequencing project: providing services to taxonomists for standard genome sequencing and annotation.</title>
        <authorList>
            <consortium name="The Broad Institute Genomics Platform"/>
            <consortium name="The Broad Institute Genome Sequencing Center for Infectious Disease"/>
            <person name="Wu L."/>
            <person name="Ma J."/>
        </authorList>
    </citation>
    <scope>NUCLEOTIDE SEQUENCE [LARGE SCALE GENOMIC DNA]</scope>
    <source>
        <strain evidence="3">KCTC 52490</strain>
    </source>
</reference>
<evidence type="ECO:0000256" key="1">
    <source>
        <dbReference type="SAM" id="SignalP"/>
    </source>
</evidence>
<feature type="signal peptide" evidence="1">
    <location>
        <begin position="1"/>
        <end position="22"/>
    </location>
</feature>
<organism evidence="2 3">
    <name type="scientific">Spirosoma flavum</name>
    <dbReference type="NCBI Taxonomy" id="2048557"/>
    <lineage>
        <taxon>Bacteria</taxon>
        <taxon>Pseudomonadati</taxon>
        <taxon>Bacteroidota</taxon>
        <taxon>Cytophagia</taxon>
        <taxon>Cytophagales</taxon>
        <taxon>Cytophagaceae</taxon>
        <taxon>Spirosoma</taxon>
    </lineage>
</organism>
<protein>
    <submittedName>
        <fullName evidence="2">DUF5694 domain-containing protein</fullName>
    </submittedName>
</protein>
<gene>
    <name evidence="2" type="ORF">ACFS25_20270</name>
</gene>
<evidence type="ECO:0000313" key="3">
    <source>
        <dbReference type="Proteomes" id="UP001597512"/>
    </source>
</evidence>
<proteinExistence type="predicted"/>
<comment type="caution">
    <text evidence="2">The sequence shown here is derived from an EMBL/GenBank/DDBJ whole genome shotgun (WGS) entry which is preliminary data.</text>
</comment>
<evidence type="ECO:0000313" key="2">
    <source>
        <dbReference type="EMBL" id="MFD2936130.1"/>
    </source>
</evidence>
<keyword evidence="3" id="KW-1185">Reference proteome</keyword>
<keyword evidence="1" id="KW-0732">Signal</keyword>
<dbReference type="RefSeq" id="WP_381504659.1">
    <property type="nucleotide sequence ID" value="NZ_JBHUOM010000021.1"/>
</dbReference>
<dbReference type="Proteomes" id="UP001597512">
    <property type="component" value="Unassembled WGS sequence"/>
</dbReference>
<dbReference type="EMBL" id="JBHUOM010000021">
    <property type="protein sequence ID" value="MFD2936130.1"/>
    <property type="molecule type" value="Genomic_DNA"/>
</dbReference>